<dbReference type="Proteomes" id="UP000799778">
    <property type="component" value="Unassembled WGS sequence"/>
</dbReference>
<reference evidence="2" key="1">
    <citation type="journal article" date="2020" name="Stud. Mycol.">
        <title>101 Dothideomycetes genomes: a test case for predicting lifestyles and emergence of pathogens.</title>
        <authorList>
            <person name="Haridas S."/>
            <person name="Albert R."/>
            <person name="Binder M."/>
            <person name="Bloem J."/>
            <person name="Labutti K."/>
            <person name="Salamov A."/>
            <person name="Andreopoulos B."/>
            <person name="Baker S."/>
            <person name="Barry K."/>
            <person name="Bills G."/>
            <person name="Bluhm B."/>
            <person name="Cannon C."/>
            <person name="Castanera R."/>
            <person name="Culley D."/>
            <person name="Daum C."/>
            <person name="Ezra D."/>
            <person name="Gonzalez J."/>
            <person name="Henrissat B."/>
            <person name="Kuo A."/>
            <person name="Liang C."/>
            <person name="Lipzen A."/>
            <person name="Lutzoni F."/>
            <person name="Magnuson J."/>
            <person name="Mondo S."/>
            <person name="Nolan M."/>
            <person name="Ohm R."/>
            <person name="Pangilinan J."/>
            <person name="Park H.-J."/>
            <person name="Ramirez L."/>
            <person name="Alfaro M."/>
            <person name="Sun H."/>
            <person name="Tritt A."/>
            <person name="Yoshinaga Y."/>
            <person name="Zwiers L.-H."/>
            <person name="Turgeon B."/>
            <person name="Goodwin S."/>
            <person name="Spatafora J."/>
            <person name="Crous P."/>
            <person name="Grigoriev I."/>
        </authorList>
    </citation>
    <scope>NUCLEOTIDE SEQUENCE</scope>
    <source>
        <strain evidence="2">CBS 175.79</strain>
    </source>
</reference>
<dbReference type="GeneID" id="54290420"/>
<dbReference type="EMBL" id="ML978068">
    <property type="protein sequence ID" value="KAF2017136.1"/>
    <property type="molecule type" value="Genomic_DNA"/>
</dbReference>
<evidence type="ECO:0000256" key="1">
    <source>
        <dbReference type="SAM" id="MobiDB-lite"/>
    </source>
</evidence>
<proteinExistence type="predicted"/>
<sequence length="567" mass="64982">MPKAEYIFPSDPPKSEDNLGEHNISRDIYVDYDGFVPESFAYLDVSPALNVLDSTFSWTIYRSRPRVKALEHGDKVPGEVKHLQLGVILYRARIHNNPTADNKHRFVLIGPGPGVYKSRENKFMRARDLAERLLCPDRKQCKKDIQNYNQAADHRDASLLPFRVWDTEGVILGNTPFDSPENFFSELLFSREDPNSVEYAEKIFIRYIEMGSAASFPPKEPYSVISRFFDVKVEGIDLYFVLGEKLEKEVLESNLKKLQEKTTKRRFVPRNCYVKSQKEMEEEKKTKSFEVIGTHPMLHYYTWVTRDHYAILKAAKAIEERYVYSDTSFNRVEKIGNSYFLSFLTGGPGGNEEIELPLADIGDTTRTEITKLKLNAARGKPRNPTQARAMRIGSNAAAQPTFKPENGPKTTITDVEWLHRSAFSYGGLGAGLRLESSQDLKNLFLGTKATNTAMLRVEQLIKHYVIHKDKTVVVTTETEDKSNPLLHTANWLAPVLLYRFNIPDDHLGGNFELKFDARARLTPLRYDLELGELIDRDYFKYDKELDLDLYEEEEEAEPSNSGDNDFA</sequence>
<evidence type="ECO:0000313" key="3">
    <source>
        <dbReference type="Proteomes" id="UP000799778"/>
    </source>
</evidence>
<accession>A0A6A5XW20</accession>
<dbReference type="OrthoDB" id="3219467at2759"/>
<gene>
    <name evidence="2" type="ORF">BU24DRAFT_478162</name>
</gene>
<name>A0A6A5XW20_9PLEO</name>
<feature type="region of interest" description="Disordered" evidence="1">
    <location>
        <begin position="1"/>
        <end position="20"/>
    </location>
</feature>
<dbReference type="RefSeq" id="XP_033385475.1">
    <property type="nucleotide sequence ID" value="XM_033533023.1"/>
</dbReference>
<keyword evidence="3" id="KW-1185">Reference proteome</keyword>
<protein>
    <submittedName>
        <fullName evidence="2">Uncharacterized protein</fullName>
    </submittedName>
</protein>
<evidence type="ECO:0000313" key="2">
    <source>
        <dbReference type="EMBL" id="KAF2017136.1"/>
    </source>
</evidence>
<organism evidence="2 3">
    <name type="scientific">Aaosphaeria arxii CBS 175.79</name>
    <dbReference type="NCBI Taxonomy" id="1450172"/>
    <lineage>
        <taxon>Eukaryota</taxon>
        <taxon>Fungi</taxon>
        <taxon>Dikarya</taxon>
        <taxon>Ascomycota</taxon>
        <taxon>Pezizomycotina</taxon>
        <taxon>Dothideomycetes</taxon>
        <taxon>Pleosporomycetidae</taxon>
        <taxon>Pleosporales</taxon>
        <taxon>Pleosporales incertae sedis</taxon>
        <taxon>Aaosphaeria</taxon>
    </lineage>
</organism>
<dbReference type="AlphaFoldDB" id="A0A6A5XW20"/>